<evidence type="ECO:0000256" key="6">
    <source>
        <dbReference type="ARBA" id="ARBA00022755"/>
    </source>
</evidence>
<dbReference type="GO" id="GO:0044208">
    <property type="term" value="P:'de novo' AMP biosynthetic process"/>
    <property type="evidence" value="ECO:0007669"/>
    <property type="project" value="UniProtKB-UniPathway"/>
</dbReference>
<evidence type="ECO:0000313" key="16">
    <source>
        <dbReference type="Proteomes" id="UP000195755"/>
    </source>
</evidence>
<dbReference type="InterPro" id="IPR024083">
    <property type="entry name" value="Fumarase/histidase_N"/>
</dbReference>
<dbReference type="GO" id="GO:0004018">
    <property type="term" value="F:N6-(1,2-dicarboxyethyl)AMP AMP-lyase (fumarate-forming) activity"/>
    <property type="evidence" value="ECO:0007669"/>
    <property type="project" value="UniProtKB-UniRule"/>
</dbReference>
<keyword evidence="7 12" id="KW-0456">Lyase</keyword>
<evidence type="ECO:0000256" key="7">
    <source>
        <dbReference type="ARBA" id="ARBA00023239"/>
    </source>
</evidence>
<evidence type="ECO:0000256" key="3">
    <source>
        <dbReference type="ARBA" id="ARBA00008273"/>
    </source>
</evidence>
<dbReference type="PANTHER" id="PTHR43172:SF1">
    <property type="entry name" value="ADENYLOSUCCINATE LYASE"/>
    <property type="match status" value="1"/>
</dbReference>
<evidence type="ECO:0000313" key="15">
    <source>
        <dbReference type="EMBL" id="ARZ72192.1"/>
    </source>
</evidence>
<accession>A0A1Z2LD34</accession>
<dbReference type="NCBIfam" id="TIGR00928">
    <property type="entry name" value="purB"/>
    <property type="match status" value="1"/>
</dbReference>
<proteinExistence type="inferred from homology"/>
<keyword evidence="6 12" id="KW-0658">Purine biosynthesis</keyword>
<dbReference type="PRINTS" id="PR00145">
    <property type="entry name" value="ARGSUCLYASE"/>
</dbReference>
<dbReference type="UniPathway" id="UPA00075">
    <property type="reaction ID" value="UER00336"/>
</dbReference>
<dbReference type="SMART" id="SM00998">
    <property type="entry name" value="ADSL_C"/>
    <property type="match status" value="1"/>
</dbReference>
<dbReference type="PRINTS" id="PR00149">
    <property type="entry name" value="FUMRATELYASE"/>
</dbReference>
<dbReference type="Gene3D" id="1.10.275.10">
    <property type="entry name" value="Fumarase/aspartase (N-terminal domain)"/>
    <property type="match status" value="1"/>
</dbReference>
<evidence type="ECO:0000256" key="4">
    <source>
        <dbReference type="ARBA" id="ARBA00012339"/>
    </source>
</evidence>
<dbReference type="Gene3D" id="1.20.200.10">
    <property type="entry name" value="Fumarase/aspartase (Central domain)"/>
    <property type="match status" value="1"/>
</dbReference>
<sequence length="430" mass="47452">MIPRYARPEMARLWTDEAKYASWVRVEVLACEAQARLGTMPEADLAAVRAARVPTPEEVREQERTRDHEILAFLAAYTAGIPDDAARWVHYGMTSYDLVDTALGHTLAAATDLLLAAAGRLRDVLASRAVEHWDTVCVARTHGIHAEPTTFGQKLAGFAFGVQRSVVRLRAARAAVAVGTVSGPVGTYASVDPFVESYVCEALGLGVEPVPTQVVARDRHAELLGAVAVLGAVVEQIALEMRLLQRTEVREVEEPRSSAYQGSSAMPHKRNPTSSERLCGLARVLRANLGAALENVALWHERDLAHSSVERVVLPDSLIAAHYQVTAAAELVEGLRVFPDRMRANLDNTDGLIHSSTVMLRLMADGAEREKAYRSVQDAATETWETGRHLRETLRDRGIVTDEDAYDPTRFLRSRDAMRRRLEELLHVEM</sequence>
<organism evidence="15 16">
    <name type="scientific">Streptomyces albireticuli</name>
    <dbReference type="NCBI Taxonomy" id="1940"/>
    <lineage>
        <taxon>Bacteria</taxon>
        <taxon>Bacillati</taxon>
        <taxon>Actinomycetota</taxon>
        <taxon>Actinomycetes</taxon>
        <taxon>Kitasatosporales</taxon>
        <taxon>Streptomycetaceae</taxon>
        <taxon>Streptomyces</taxon>
    </lineage>
</organism>
<dbReference type="Pfam" id="PF00206">
    <property type="entry name" value="Lyase_1"/>
    <property type="match status" value="1"/>
</dbReference>
<comment type="catalytic activity">
    <reaction evidence="10">
        <text>N(6)-(1,2-dicarboxyethyl)-AMP = fumarate + AMP</text>
        <dbReference type="Rhea" id="RHEA:16853"/>
        <dbReference type="ChEBI" id="CHEBI:29806"/>
        <dbReference type="ChEBI" id="CHEBI:57567"/>
        <dbReference type="ChEBI" id="CHEBI:456215"/>
        <dbReference type="EC" id="4.3.2.2"/>
    </reaction>
    <physiologicalReaction direction="left-to-right" evidence="10">
        <dbReference type="Rhea" id="RHEA:16854"/>
    </physiologicalReaction>
</comment>
<evidence type="ECO:0000256" key="11">
    <source>
        <dbReference type="NCBIfam" id="TIGR00928"/>
    </source>
</evidence>
<comment type="similarity">
    <text evidence="3 12">Belongs to the lyase 1 family. Adenylosuccinate lyase subfamily.</text>
</comment>
<evidence type="ECO:0000256" key="5">
    <source>
        <dbReference type="ARBA" id="ARBA00017058"/>
    </source>
</evidence>
<dbReference type="EMBL" id="CP021744">
    <property type="protein sequence ID" value="ARZ72192.1"/>
    <property type="molecule type" value="Genomic_DNA"/>
</dbReference>
<name>A0A1Z2LD34_9ACTN</name>
<dbReference type="Proteomes" id="UP000195755">
    <property type="component" value="Chromosome"/>
</dbReference>
<dbReference type="InterPro" id="IPR000362">
    <property type="entry name" value="Fumarate_lyase_fam"/>
</dbReference>
<dbReference type="SUPFAM" id="SSF48557">
    <property type="entry name" value="L-aspartase-like"/>
    <property type="match status" value="1"/>
</dbReference>
<comment type="pathway">
    <text evidence="1 12">Purine metabolism; IMP biosynthesis via de novo pathway; 5-amino-1-(5-phospho-D-ribosyl)imidazole-4-carboxamide from 5-amino-1-(5-phospho-D-ribosyl)imidazole-4-carboxylate: step 2/2.</text>
</comment>
<evidence type="ECO:0000256" key="9">
    <source>
        <dbReference type="ARBA" id="ARBA00030717"/>
    </source>
</evidence>
<dbReference type="GO" id="GO:0005829">
    <property type="term" value="C:cytosol"/>
    <property type="evidence" value="ECO:0007669"/>
    <property type="project" value="TreeGrafter"/>
</dbReference>
<dbReference type="OrthoDB" id="9768878at2"/>
<feature type="region of interest" description="Disordered" evidence="13">
    <location>
        <begin position="254"/>
        <end position="273"/>
    </location>
</feature>
<evidence type="ECO:0000256" key="13">
    <source>
        <dbReference type="SAM" id="MobiDB-lite"/>
    </source>
</evidence>
<dbReference type="Pfam" id="PF10397">
    <property type="entry name" value="ADSL_C"/>
    <property type="match status" value="1"/>
</dbReference>
<dbReference type="AlphaFoldDB" id="A0A1Z2LD34"/>
<dbReference type="InterPro" id="IPR020557">
    <property type="entry name" value="Fumarate_lyase_CS"/>
</dbReference>
<dbReference type="CDD" id="cd01360">
    <property type="entry name" value="Adenylsuccinate_lyase_1"/>
    <property type="match status" value="1"/>
</dbReference>
<comment type="catalytic activity">
    <reaction evidence="8">
        <text>(2S)-2-[5-amino-1-(5-phospho-beta-D-ribosyl)imidazole-4-carboxamido]succinate = 5-amino-1-(5-phospho-beta-D-ribosyl)imidazole-4-carboxamide + fumarate</text>
        <dbReference type="Rhea" id="RHEA:23920"/>
        <dbReference type="ChEBI" id="CHEBI:29806"/>
        <dbReference type="ChEBI" id="CHEBI:58443"/>
        <dbReference type="ChEBI" id="CHEBI:58475"/>
        <dbReference type="EC" id="4.3.2.2"/>
    </reaction>
    <physiologicalReaction direction="left-to-right" evidence="8">
        <dbReference type="Rhea" id="RHEA:23921"/>
    </physiologicalReaction>
</comment>
<comment type="pathway">
    <text evidence="2 12">Purine metabolism; AMP biosynthesis via de novo pathway; AMP from IMP: step 2/2.</text>
</comment>
<dbReference type="GO" id="GO:0070626">
    <property type="term" value="F:(S)-2-(5-amino-1-(5-phospho-D-ribosyl)imidazole-4-carboxamido) succinate lyase (fumarate-forming) activity"/>
    <property type="evidence" value="ECO:0007669"/>
    <property type="project" value="TreeGrafter"/>
</dbReference>
<dbReference type="GO" id="GO:0006189">
    <property type="term" value="P:'de novo' IMP biosynthetic process"/>
    <property type="evidence" value="ECO:0007669"/>
    <property type="project" value="UniProtKB-UniPathway"/>
</dbReference>
<dbReference type="FunFam" id="1.20.200.10:FF:000008">
    <property type="entry name" value="Adenylosuccinate lyase"/>
    <property type="match status" value="1"/>
</dbReference>
<dbReference type="InterPro" id="IPR008948">
    <property type="entry name" value="L-Aspartase-like"/>
</dbReference>
<dbReference type="InterPro" id="IPR019468">
    <property type="entry name" value="AdenyloSucc_lyase_C"/>
</dbReference>
<evidence type="ECO:0000256" key="2">
    <source>
        <dbReference type="ARBA" id="ARBA00004734"/>
    </source>
</evidence>
<dbReference type="PROSITE" id="PS00163">
    <property type="entry name" value="FUMARATE_LYASES"/>
    <property type="match status" value="1"/>
</dbReference>
<dbReference type="RefSeq" id="WP_087929849.1">
    <property type="nucleotide sequence ID" value="NZ_CP021744.1"/>
</dbReference>
<gene>
    <name evidence="15" type="primary">purB</name>
    <name evidence="15" type="ORF">SMD11_6616</name>
</gene>
<feature type="domain" description="Adenylosuccinate lyase C-terminal" evidence="14">
    <location>
        <begin position="350"/>
        <end position="423"/>
    </location>
</feature>
<reference evidence="15 16" key="1">
    <citation type="submission" date="2017-06" db="EMBL/GenBank/DDBJ databases">
        <title>Streptomyces albireticuli Genome sequencing and assembly.</title>
        <authorList>
            <person name="Wang Y."/>
            <person name="Du B."/>
            <person name="Ding Y."/>
            <person name="Liu H."/>
            <person name="Hou Q."/>
            <person name="Liu K."/>
            <person name="Yao L."/>
            <person name="Wang C."/>
        </authorList>
    </citation>
    <scope>NUCLEOTIDE SEQUENCE [LARGE SCALE GENOMIC DNA]</scope>
    <source>
        <strain evidence="15 16">MDJK11</strain>
    </source>
</reference>
<evidence type="ECO:0000256" key="10">
    <source>
        <dbReference type="ARBA" id="ARBA00049115"/>
    </source>
</evidence>
<dbReference type="InterPro" id="IPR022761">
    <property type="entry name" value="Fumarate_lyase_N"/>
</dbReference>
<dbReference type="InterPro" id="IPR004769">
    <property type="entry name" value="Pur_lyase"/>
</dbReference>
<dbReference type="UniPathway" id="UPA00074">
    <property type="reaction ID" value="UER00132"/>
</dbReference>
<evidence type="ECO:0000256" key="8">
    <source>
        <dbReference type="ARBA" id="ARBA00024477"/>
    </source>
</evidence>
<dbReference type="EC" id="4.3.2.2" evidence="4 11"/>
<evidence type="ECO:0000256" key="12">
    <source>
        <dbReference type="RuleBase" id="RU361172"/>
    </source>
</evidence>
<evidence type="ECO:0000256" key="1">
    <source>
        <dbReference type="ARBA" id="ARBA00004706"/>
    </source>
</evidence>
<dbReference type="KEGG" id="salj:SMD11_6616"/>
<dbReference type="PANTHER" id="PTHR43172">
    <property type="entry name" value="ADENYLOSUCCINATE LYASE"/>
    <property type="match status" value="1"/>
</dbReference>
<protein>
    <recommendedName>
        <fullName evidence="5 11">Adenylosuccinate lyase</fullName>
        <shortName evidence="12">ASL</shortName>
        <ecNumber evidence="4 11">4.3.2.2</ecNumber>
    </recommendedName>
    <alternativeName>
        <fullName evidence="9 12">Adenylosuccinase</fullName>
    </alternativeName>
</protein>
<evidence type="ECO:0000259" key="14">
    <source>
        <dbReference type="SMART" id="SM00998"/>
    </source>
</evidence>
<dbReference type="Gene3D" id="1.10.40.30">
    <property type="entry name" value="Fumarase/aspartase (C-terminal domain)"/>
    <property type="match status" value="1"/>
</dbReference>